<dbReference type="PANTHER" id="PTHR43046:SF14">
    <property type="entry name" value="MUTT_NUDIX FAMILY PROTEIN"/>
    <property type="match status" value="1"/>
</dbReference>
<dbReference type="AlphaFoldDB" id="A0A1C3EAN0"/>
<dbReference type="PROSITE" id="PS51462">
    <property type="entry name" value="NUDIX"/>
    <property type="match status" value="1"/>
</dbReference>
<dbReference type="CDD" id="cd04688">
    <property type="entry name" value="NUDIX_Hydrolase"/>
    <property type="match status" value="1"/>
</dbReference>
<reference evidence="4 5" key="1">
    <citation type="submission" date="2016-05" db="EMBL/GenBank/DDBJ databases">
        <title>Genomic Taxonomy of the Vibrionaceae.</title>
        <authorList>
            <person name="Gomez-Gil B."/>
            <person name="Enciso-Ibarra J."/>
        </authorList>
    </citation>
    <scope>NUCLEOTIDE SEQUENCE [LARGE SCALE GENOMIC DNA]</scope>
    <source>
        <strain evidence="4 5">CAIM 1920</strain>
    </source>
</reference>
<evidence type="ECO:0000259" key="3">
    <source>
        <dbReference type="PROSITE" id="PS51462"/>
    </source>
</evidence>
<gene>
    <name evidence="4" type="ORF">A8L45_20465</name>
</gene>
<dbReference type="RefSeq" id="WP_068905218.1">
    <property type="nucleotide sequence ID" value="NZ_JBHUIF010000012.1"/>
</dbReference>
<proteinExistence type="predicted"/>
<dbReference type="SUPFAM" id="SSF55811">
    <property type="entry name" value="Nudix"/>
    <property type="match status" value="1"/>
</dbReference>
<evidence type="ECO:0000313" key="5">
    <source>
        <dbReference type="Proteomes" id="UP000094936"/>
    </source>
</evidence>
<comment type="cofactor">
    <cofactor evidence="1">
        <name>Mg(2+)</name>
        <dbReference type="ChEBI" id="CHEBI:18420"/>
    </cofactor>
</comment>
<name>A0A1C3EAN0_9GAMM</name>
<keyword evidence="5" id="KW-1185">Reference proteome</keyword>
<dbReference type="PANTHER" id="PTHR43046">
    <property type="entry name" value="GDP-MANNOSE MANNOSYL HYDROLASE"/>
    <property type="match status" value="1"/>
</dbReference>
<protein>
    <submittedName>
        <fullName evidence="4">NTP pyrophosphohydrolase</fullName>
    </submittedName>
</protein>
<evidence type="ECO:0000313" key="4">
    <source>
        <dbReference type="EMBL" id="ODA30306.1"/>
    </source>
</evidence>
<feature type="domain" description="Nudix hydrolase" evidence="3">
    <location>
        <begin position="10"/>
        <end position="150"/>
    </location>
</feature>
<dbReference type="STRING" id="1080227.A8L45_20465"/>
<dbReference type="InterPro" id="IPR000086">
    <property type="entry name" value="NUDIX_hydrolase_dom"/>
</dbReference>
<dbReference type="InterPro" id="IPR020084">
    <property type="entry name" value="NUDIX_hydrolase_CS"/>
</dbReference>
<evidence type="ECO:0000256" key="1">
    <source>
        <dbReference type="ARBA" id="ARBA00001946"/>
    </source>
</evidence>
<dbReference type="Proteomes" id="UP000094936">
    <property type="component" value="Unassembled WGS sequence"/>
</dbReference>
<organism evidence="4 5">
    <name type="scientific">Veronia pacifica</name>
    <dbReference type="NCBI Taxonomy" id="1080227"/>
    <lineage>
        <taxon>Bacteria</taxon>
        <taxon>Pseudomonadati</taxon>
        <taxon>Pseudomonadota</taxon>
        <taxon>Gammaproteobacteria</taxon>
        <taxon>Vibrionales</taxon>
        <taxon>Vibrionaceae</taxon>
        <taxon>Veronia</taxon>
    </lineage>
</organism>
<dbReference type="InterPro" id="IPR015797">
    <property type="entry name" value="NUDIX_hydrolase-like_dom_sf"/>
</dbReference>
<dbReference type="GO" id="GO:0016787">
    <property type="term" value="F:hydrolase activity"/>
    <property type="evidence" value="ECO:0007669"/>
    <property type="project" value="UniProtKB-KW"/>
</dbReference>
<sequence length="158" mass="18753">MLNFERDNDRLNVRSAAVIIHESHVLLHKDKNTDFWTLPGGRVEFFEHSDTTLVREMKEELGFDLQVTRPLWYMENFFTYHQKKCHEISTYYLAEFTDPWVINLQEDIKGIEAEIDLIFRWFPIADLPSHNIKPNFLISGLQSIPEQVVFIRNNEIAD</sequence>
<comment type="caution">
    <text evidence="4">The sequence shown here is derived from an EMBL/GenBank/DDBJ whole genome shotgun (WGS) entry which is preliminary data.</text>
</comment>
<dbReference type="EMBL" id="LYBM01000054">
    <property type="protein sequence ID" value="ODA30306.1"/>
    <property type="molecule type" value="Genomic_DNA"/>
</dbReference>
<dbReference type="PROSITE" id="PS00893">
    <property type="entry name" value="NUDIX_BOX"/>
    <property type="match status" value="1"/>
</dbReference>
<keyword evidence="2 4" id="KW-0378">Hydrolase</keyword>
<dbReference type="Pfam" id="PF00293">
    <property type="entry name" value="NUDIX"/>
    <property type="match status" value="1"/>
</dbReference>
<accession>A0A1C3EAN0</accession>
<dbReference type="OrthoDB" id="9804442at2"/>
<dbReference type="Gene3D" id="3.90.79.10">
    <property type="entry name" value="Nucleoside Triphosphate Pyrophosphohydrolase"/>
    <property type="match status" value="1"/>
</dbReference>
<evidence type="ECO:0000256" key="2">
    <source>
        <dbReference type="ARBA" id="ARBA00022801"/>
    </source>
</evidence>